<dbReference type="Pfam" id="PF14348">
    <property type="entry name" value="DtrJ-like"/>
    <property type="match status" value="1"/>
</dbReference>
<evidence type="ECO:0000256" key="1">
    <source>
        <dbReference type="SAM" id="Phobius"/>
    </source>
</evidence>
<protein>
    <submittedName>
        <fullName evidence="2">TIGR03747 family integrating conjugative element membrane protein</fullName>
    </submittedName>
</protein>
<keyword evidence="1" id="KW-0472">Membrane</keyword>
<dbReference type="AlphaFoldDB" id="A0A2N6CW37"/>
<dbReference type="InterPro" id="IPR022266">
    <property type="entry name" value="DtrJ-like"/>
</dbReference>
<dbReference type="Proteomes" id="UP000235015">
    <property type="component" value="Unassembled WGS sequence"/>
</dbReference>
<name>A0A2N6CW37_9GAMM</name>
<feature type="transmembrane region" description="Helical" evidence="1">
    <location>
        <begin position="197"/>
        <end position="216"/>
    </location>
</feature>
<dbReference type="NCBIfam" id="TIGR03747">
    <property type="entry name" value="conj_TIGR03747"/>
    <property type="match status" value="1"/>
</dbReference>
<gene>
    <name evidence="2" type="ORF">C0630_10930</name>
</gene>
<accession>A0A2N6CW37</accession>
<reference evidence="2 3" key="1">
    <citation type="submission" date="2017-11" db="EMBL/GenBank/DDBJ databases">
        <title>Genome-resolved metagenomics identifies genetic mobility, metabolic interactions, and unexpected diversity in perchlorate-reducing communities.</title>
        <authorList>
            <person name="Barnum T.P."/>
            <person name="Figueroa I.A."/>
            <person name="Carlstrom C.I."/>
            <person name="Lucas L.N."/>
            <person name="Engelbrektson A.L."/>
            <person name="Coates J.D."/>
        </authorList>
    </citation>
    <scope>NUCLEOTIDE SEQUENCE [LARGE SCALE GENOMIC DNA]</scope>
    <source>
        <strain evidence="2">BM301</strain>
    </source>
</reference>
<feature type="transmembrane region" description="Helical" evidence="1">
    <location>
        <begin position="222"/>
        <end position="240"/>
    </location>
</feature>
<comment type="caution">
    <text evidence="2">The sequence shown here is derived from an EMBL/GenBank/DDBJ whole genome shotgun (WGS) entry which is preliminary data.</text>
</comment>
<dbReference type="STRING" id="1111735.GCA_000428045_01760"/>
<feature type="transmembrane region" description="Helical" evidence="1">
    <location>
        <begin position="28"/>
        <end position="51"/>
    </location>
</feature>
<dbReference type="EMBL" id="PKUN01000017">
    <property type="protein sequence ID" value="PLX61434.1"/>
    <property type="molecule type" value="Genomic_DNA"/>
</dbReference>
<evidence type="ECO:0000313" key="2">
    <source>
        <dbReference type="EMBL" id="PLX61434.1"/>
    </source>
</evidence>
<organism evidence="2 3">
    <name type="scientific">Sedimenticola selenatireducens</name>
    <dbReference type="NCBI Taxonomy" id="191960"/>
    <lineage>
        <taxon>Bacteria</taxon>
        <taxon>Pseudomonadati</taxon>
        <taxon>Pseudomonadota</taxon>
        <taxon>Gammaproteobacteria</taxon>
        <taxon>Chromatiales</taxon>
        <taxon>Sedimenticolaceae</taxon>
        <taxon>Sedimenticola</taxon>
    </lineage>
</organism>
<sequence length="244" mass="27982">MAEAVTDPRRRVVQEGLITKSLSALARIIQWLLLSLLFSIIIEWAGMLFWWPDEGLEHSRTMLSREIGYLDTDFRRSVITSDPARFAKRVADNTYHYLFELTRLVDFIHWMTPAPRPGETGLRPTLHKYYRPSAEFVIAMMQITQLFSVRLAILILAMPVFVLFSLLALVDGLVQRDLRRWGGGRESSFVYHYAKKAALPLVVLAWVTYLALPFSLHPTFVVLPFAMLFALSVAVTASTFKKYL</sequence>
<keyword evidence="1" id="KW-1133">Transmembrane helix</keyword>
<proteinExistence type="predicted"/>
<keyword evidence="1" id="KW-0812">Transmembrane</keyword>
<evidence type="ECO:0000313" key="3">
    <source>
        <dbReference type="Proteomes" id="UP000235015"/>
    </source>
</evidence>
<feature type="transmembrane region" description="Helical" evidence="1">
    <location>
        <begin position="149"/>
        <end position="170"/>
    </location>
</feature>